<dbReference type="SUPFAM" id="SSF103657">
    <property type="entry name" value="BAR/IMD domain-like"/>
    <property type="match status" value="1"/>
</dbReference>
<reference evidence="3 4" key="1">
    <citation type="journal article" date="2017" name="Genome Announc.">
        <title>Genome sequence of the saprophytic ascomycete Epicoccum nigrum ICMP 19927 strain isolated from New Zealand.</title>
        <authorList>
            <person name="Fokin M."/>
            <person name="Fleetwood D."/>
            <person name="Weir B.S."/>
            <person name="Villas-Boas S.G."/>
        </authorList>
    </citation>
    <scope>NUCLEOTIDE SEQUENCE [LARGE SCALE GENOMIC DNA]</scope>
    <source>
        <strain evidence="3 4">ICMP 19927</strain>
    </source>
</reference>
<feature type="region of interest" description="Disordered" evidence="1">
    <location>
        <begin position="32"/>
        <end position="277"/>
    </location>
</feature>
<dbReference type="CDD" id="cd07589">
    <property type="entry name" value="BAR_DNMBP"/>
    <property type="match status" value="1"/>
</dbReference>
<feature type="compositionally biased region" description="Basic and acidic residues" evidence="1">
    <location>
        <begin position="543"/>
        <end position="564"/>
    </location>
</feature>
<protein>
    <recommendedName>
        <fullName evidence="2">DH domain-containing protein</fullName>
    </recommendedName>
</protein>
<name>A0A1Y2ME46_EPING</name>
<dbReference type="STRING" id="105696.A0A1Y2ME46"/>
<dbReference type="InterPro" id="IPR000219">
    <property type="entry name" value="DH_dom"/>
</dbReference>
<feature type="compositionally biased region" description="Basic residues" evidence="1">
    <location>
        <begin position="37"/>
        <end position="51"/>
    </location>
</feature>
<evidence type="ECO:0000313" key="3">
    <source>
        <dbReference type="EMBL" id="OSS54406.1"/>
    </source>
</evidence>
<feature type="compositionally biased region" description="Low complexity" evidence="1">
    <location>
        <begin position="175"/>
        <end position="188"/>
    </location>
</feature>
<dbReference type="InterPro" id="IPR035899">
    <property type="entry name" value="DBL_dom_sf"/>
</dbReference>
<feature type="region of interest" description="Disordered" evidence="1">
    <location>
        <begin position="1741"/>
        <end position="1787"/>
    </location>
</feature>
<feature type="compositionally biased region" description="Polar residues" evidence="1">
    <location>
        <begin position="1677"/>
        <end position="1687"/>
    </location>
</feature>
<dbReference type="InParanoid" id="A0A1Y2ME46"/>
<dbReference type="PANTHER" id="PTHR22834:SF20">
    <property type="entry name" value="SH3 DOMAIN-CONTAINING PROTEIN"/>
    <property type="match status" value="1"/>
</dbReference>
<feature type="compositionally biased region" description="Basic and acidic residues" evidence="1">
    <location>
        <begin position="160"/>
        <end position="174"/>
    </location>
</feature>
<feature type="compositionally biased region" description="Polar residues" evidence="1">
    <location>
        <begin position="91"/>
        <end position="107"/>
    </location>
</feature>
<dbReference type="OMA" id="DQVGWIW"/>
<dbReference type="InterPro" id="IPR027267">
    <property type="entry name" value="AH/BAR_dom_sf"/>
</dbReference>
<dbReference type="Gene3D" id="1.20.1270.60">
    <property type="entry name" value="Arfaptin homology (AH) domain/BAR domain"/>
    <property type="match status" value="1"/>
</dbReference>
<feature type="compositionally biased region" description="Basic and acidic residues" evidence="1">
    <location>
        <begin position="616"/>
        <end position="633"/>
    </location>
</feature>
<evidence type="ECO:0000313" key="4">
    <source>
        <dbReference type="Proteomes" id="UP000193240"/>
    </source>
</evidence>
<dbReference type="Proteomes" id="UP000193240">
    <property type="component" value="Unassembled WGS sequence"/>
</dbReference>
<feature type="compositionally biased region" description="Polar residues" evidence="1">
    <location>
        <begin position="821"/>
        <end position="834"/>
    </location>
</feature>
<feature type="region of interest" description="Disordered" evidence="1">
    <location>
        <begin position="609"/>
        <end position="641"/>
    </location>
</feature>
<feature type="region of interest" description="Disordered" evidence="1">
    <location>
        <begin position="542"/>
        <end position="570"/>
    </location>
</feature>
<dbReference type="GO" id="GO:0031991">
    <property type="term" value="P:regulation of actomyosin contractile ring contraction"/>
    <property type="evidence" value="ECO:0007669"/>
    <property type="project" value="TreeGrafter"/>
</dbReference>
<feature type="region of interest" description="Disordered" evidence="1">
    <location>
        <begin position="820"/>
        <end position="845"/>
    </location>
</feature>
<feature type="compositionally biased region" description="Polar residues" evidence="1">
    <location>
        <begin position="1753"/>
        <end position="1762"/>
    </location>
</feature>
<dbReference type="SMART" id="SM00325">
    <property type="entry name" value="RhoGEF"/>
    <property type="match status" value="1"/>
</dbReference>
<dbReference type="PROSITE" id="PS50010">
    <property type="entry name" value="DH_2"/>
    <property type="match status" value="1"/>
</dbReference>
<dbReference type="GO" id="GO:0032955">
    <property type="term" value="P:regulation of division septum assembly"/>
    <property type="evidence" value="ECO:0007669"/>
    <property type="project" value="TreeGrafter"/>
</dbReference>
<dbReference type="SUPFAM" id="SSF48065">
    <property type="entry name" value="DBL homology domain (DH-domain)"/>
    <property type="match status" value="1"/>
</dbReference>
<feature type="region of interest" description="Disordered" evidence="1">
    <location>
        <begin position="678"/>
        <end position="703"/>
    </location>
</feature>
<feature type="compositionally biased region" description="Polar residues" evidence="1">
    <location>
        <begin position="876"/>
        <end position="886"/>
    </location>
</feature>
<dbReference type="InterPro" id="IPR051492">
    <property type="entry name" value="Dynamin-Rho_GEF"/>
</dbReference>
<evidence type="ECO:0000259" key="2">
    <source>
        <dbReference type="PROSITE" id="PS50010"/>
    </source>
</evidence>
<keyword evidence="4" id="KW-1185">Reference proteome</keyword>
<proteinExistence type="predicted"/>
<feature type="compositionally biased region" description="Polar residues" evidence="1">
    <location>
        <begin position="893"/>
        <end position="912"/>
    </location>
</feature>
<feature type="compositionally biased region" description="Low complexity" evidence="1">
    <location>
        <begin position="388"/>
        <end position="400"/>
    </location>
</feature>
<feature type="compositionally biased region" description="Basic and acidic residues" evidence="1">
    <location>
        <begin position="722"/>
        <end position="743"/>
    </location>
</feature>
<gene>
    <name evidence="3" type="ORF">B5807_01553</name>
</gene>
<accession>A0A1Y2ME46</accession>
<feature type="region of interest" description="Disordered" evidence="1">
    <location>
        <begin position="722"/>
        <end position="757"/>
    </location>
</feature>
<feature type="region of interest" description="Disordered" evidence="1">
    <location>
        <begin position="869"/>
        <end position="912"/>
    </location>
</feature>
<feature type="compositionally biased region" description="Polar residues" evidence="1">
    <location>
        <begin position="403"/>
        <end position="416"/>
    </location>
</feature>
<feature type="compositionally biased region" description="Polar residues" evidence="1">
    <location>
        <begin position="1585"/>
        <end position="1600"/>
    </location>
</feature>
<feature type="region of interest" description="Disordered" evidence="1">
    <location>
        <begin position="338"/>
        <end position="494"/>
    </location>
</feature>
<dbReference type="Pfam" id="PF00621">
    <property type="entry name" value="RhoGEF"/>
    <property type="match status" value="1"/>
</dbReference>
<dbReference type="Gene3D" id="1.20.900.10">
    <property type="entry name" value="Dbl homology (DH) domain"/>
    <property type="match status" value="1"/>
</dbReference>
<feature type="compositionally biased region" description="Low complexity" evidence="1">
    <location>
        <begin position="355"/>
        <end position="370"/>
    </location>
</feature>
<feature type="compositionally biased region" description="Low complexity" evidence="1">
    <location>
        <begin position="115"/>
        <end position="134"/>
    </location>
</feature>
<dbReference type="EMBL" id="KZ107838">
    <property type="protein sequence ID" value="OSS54406.1"/>
    <property type="molecule type" value="Genomic_DNA"/>
</dbReference>
<feature type="compositionally biased region" description="Basic and acidic residues" evidence="1">
    <location>
        <begin position="139"/>
        <end position="148"/>
    </location>
</feature>
<dbReference type="FunFam" id="1.20.900.10:FF:000053">
    <property type="entry name" value="Rho guanyl nucleotide exchange factor, putative"/>
    <property type="match status" value="1"/>
</dbReference>
<feature type="domain" description="DH" evidence="2">
    <location>
        <begin position="1067"/>
        <end position="1296"/>
    </location>
</feature>
<feature type="region of interest" description="Disordered" evidence="1">
    <location>
        <begin position="1011"/>
        <end position="1058"/>
    </location>
</feature>
<organism evidence="3 4">
    <name type="scientific">Epicoccum nigrum</name>
    <name type="common">Soil fungus</name>
    <name type="synonym">Epicoccum purpurascens</name>
    <dbReference type="NCBI Taxonomy" id="105696"/>
    <lineage>
        <taxon>Eukaryota</taxon>
        <taxon>Fungi</taxon>
        <taxon>Dikarya</taxon>
        <taxon>Ascomycota</taxon>
        <taxon>Pezizomycotina</taxon>
        <taxon>Dothideomycetes</taxon>
        <taxon>Pleosporomycetidae</taxon>
        <taxon>Pleosporales</taxon>
        <taxon>Pleosporineae</taxon>
        <taxon>Didymellaceae</taxon>
        <taxon>Epicoccum</taxon>
    </lineage>
</organism>
<feature type="region of interest" description="Disordered" evidence="1">
    <location>
        <begin position="1135"/>
        <end position="1158"/>
    </location>
</feature>
<feature type="region of interest" description="Disordered" evidence="1">
    <location>
        <begin position="1585"/>
        <end position="1698"/>
    </location>
</feature>
<feature type="compositionally biased region" description="Polar residues" evidence="1">
    <location>
        <begin position="246"/>
        <end position="267"/>
    </location>
</feature>
<dbReference type="GO" id="GO:0005085">
    <property type="term" value="F:guanyl-nucleotide exchange factor activity"/>
    <property type="evidence" value="ECO:0007669"/>
    <property type="project" value="InterPro"/>
</dbReference>
<sequence>MAEPNYAYNPAVASWVQSMSLAGIEEQDLDLDEQPHQSHHHHHQYNHQNHNHHQDDTPDSPSPDDYYKSAYTPAPELDFAAPSAPVPPTDMNVTRQRQNTAGSNSVRSPIRGGPRSVSGPASSIASSRSPPQVSNKVKALAERFERSPGGDVIPSVIRSRSREPARAGAHDPVKRPAAAPTSTPAAAARSKEAQYGTYKFNNLKPRERPQPTPASPPRPQRRATNASHASRGSIDQTMSPARHQLASPTRNSVTSPARHSASSQNRRPTLERAPSSGRQLFGEVLGGQDASLPGYMIPTFASNAREEAAQAAQIPLPPINDAHDLAGDEVQLPATAFTPPQHHRSQSNATMASARPRQSRPSSRSVQSPPRQSPPSRIPVMSQRSRRSSNASEASSSARSVKYTPTRSNRSSPNRNMTRKPVGGNTPAKSNGADNATLPALAYRSYRERGKSPVRTGPSVPAVVTAPPAPASPRLRNSRERQPLQSPNAHIAGDTHGEHEYFSLSDQLQPKADPLASQLGLFDVEGESQTLNFSFSPSVIFPSEHDVESMPTTTEHKQEEDKTRPPRHQQSLSLQTTSLGMTPPTQTWSAVTDFEESPTLGIPGSFVLTPPTAQAEPRETHQEIERTPPRESWQEPQEAEQELLSPAVYRASSNEQVPEPPPIEESVIGVRESIPIMFNDEHLPGGTNGESSSQEEKQRTIPPRRSVQVYGHETLLPALHFKGEDSPTDSFHDHDRESLHPDDSISIAPYRSAKPMHSKSETYSVINSVLNLYHQSSVISPELASISRQRIHQVSPVIAQHQDWASKEATETYLARILSDANGSPSQRDSAQEQSQERESLPLLTPNVYQARKPSPKLANQIPAFVFPPDSHRYSRGSQGSATTLIQEDASPPGSSFGNPSQDTLLTSNGHDNAASITSGGLDLPQLAWTNGGLGLSMNNYMPPSPTIPSPTVQHPPRPIYSPPPVPQTKTIDEFPPISPSMPSYSFSEHAKPSPASQTDELFEQHPARALTPVGSMHDRHYNDRYSTSHSVEVSDQPLPDAATTEEEAAAASEEAPPDPLRAALTKRYRILEEILTTEHQFCIDMMIAHNIFEATAGSIMTEKDKRSLFSNCKDLEKFSLSLFRSFKKAAKPIVNHDMPPPTGPWSRDSTDSKSFGSAELPANLRSDEFNQFENCTLENDHQTSIGHVFLENVEKMERLYTTYYLNSQNQHAYIKKNQSNPELTGWVVACFEQVENMTQAWDLDSLLVKPAQRLLKYPLLLESLEQVTDAEHPDLEDIKKSRQELLAISGRINDAKKRADTFRAATTEGKKEKSKGKGIGNAFVKAFIPKADKTKTYDEAEKMFKDMEYKSREQKFGGHFFQLQIVMRDFENYLDSITEHYMQLNIVFMGFITVCEVAPSVNPEIESTWRKWAMAHFELQNKALEDHKSAVRSRVLKPISDLWEMWVSYQKTIEQRKKFLLYYVKHKQAVDRGEKPDAETVTSAERFTTINDTLKLELPLLYEKTKAVMRNVMTLFMALQKDWYKTCSKKILPLLETEPQHTTSIVYDLQAYTDRFKSDYNLQELKAKSFGITNSQRLLQEISSMTSPIPSDGTGSTRNSHSRRTESMSSEASGFDPRNRHSGGYSSRSNMRSMDGPPRSSPAGAAYPSLYQNSSSSRHNVGSASSREAARVLSPATESSEATTVRQQERRNSARSKHSYLGMDGVVDFEDRTSFGAGVFDFPPQLGASFLSPTQSGMLTMSAPSSQPPSLPGSTRQSGVFNSALPMSDNPSRGSAEELPTTPGDTDEPEVLFLAASLFEFNIAHDRREGGIPYLVYVPGEIFDVIGMKGELWLARNQDDSSKTVGWIWEKHFARILPEDG</sequence>
<evidence type="ECO:0000256" key="1">
    <source>
        <dbReference type="SAM" id="MobiDB-lite"/>
    </source>
</evidence>
<dbReference type="PANTHER" id="PTHR22834">
    <property type="entry name" value="NUCLEAR FUSION PROTEIN FUS2"/>
    <property type="match status" value="1"/>
</dbReference>
<feature type="compositionally biased region" description="Polar residues" evidence="1">
    <location>
        <begin position="225"/>
        <end position="239"/>
    </location>
</feature>
<feature type="compositionally biased region" description="Polar residues" evidence="1">
    <location>
        <begin position="1025"/>
        <end position="1034"/>
    </location>
</feature>
<dbReference type="GO" id="GO:0005737">
    <property type="term" value="C:cytoplasm"/>
    <property type="evidence" value="ECO:0007669"/>
    <property type="project" value="TreeGrafter"/>
</dbReference>
<feature type="compositionally biased region" description="Polar residues" evidence="1">
    <location>
        <begin position="1651"/>
        <end position="1667"/>
    </location>
</feature>